<protein>
    <submittedName>
        <fullName evidence="2">Glyoxalase</fullName>
    </submittedName>
</protein>
<dbReference type="AlphaFoldDB" id="A0A098TM15"/>
<gene>
    <name evidence="2" type="ORF">DO97_21375</name>
</gene>
<reference evidence="2 3" key="1">
    <citation type="journal article" date="2014" name="Mol. Ecol.">
        <title>Evolution of Synechococcus.</title>
        <authorList>
            <person name="Dvorak P."/>
            <person name="Casamatta D."/>
            <person name="Hasler P."/>
            <person name="Poulickova A."/>
            <person name="Ondrej V."/>
            <person name="Sanges R."/>
        </authorList>
    </citation>
    <scope>NUCLEOTIDE SEQUENCE [LARGE SCALE GENOMIC DNA]</scope>
    <source>
        <strain evidence="2 3">CAUP A 1101</strain>
    </source>
</reference>
<dbReference type="RefSeq" id="WP_036531658.1">
    <property type="nucleotide sequence ID" value="NZ_JJML01000009.1"/>
</dbReference>
<dbReference type="Gene3D" id="3.10.180.10">
    <property type="entry name" value="2,3-Dihydroxybiphenyl 1,2-Dioxygenase, domain 1"/>
    <property type="match status" value="1"/>
</dbReference>
<organism evidence="2 3">
    <name type="scientific">Neosynechococcus sphagnicola sy1</name>
    <dbReference type="NCBI Taxonomy" id="1497020"/>
    <lineage>
        <taxon>Bacteria</taxon>
        <taxon>Bacillati</taxon>
        <taxon>Cyanobacteriota</taxon>
        <taxon>Cyanophyceae</taxon>
        <taxon>Neosynechococcales</taxon>
        <taxon>Neosynechococcaceae</taxon>
        <taxon>Neosynechococcus</taxon>
    </lineage>
</organism>
<keyword evidence="3" id="KW-1185">Reference proteome</keyword>
<evidence type="ECO:0000313" key="3">
    <source>
        <dbReference type="Proteomes" id="UP000030170"/>
    </source>
</evidence>
<dbReference type="OrthoDB" id="511266at2"/>
<proteinExistence type="predicted"/>
<dbReference type="PROSITE" id="PS51819">
    <property type="entry name" value="VOC"/>
    <property type="match status" value="1"/>
</dbReference>
<feature type="domain" description="VOC" evidence="1">
    <location>
        <begin position="1"/>
        <end position="140"/>
    </location>
</feature>
<dbReference type="STRING" id="1497020.DO97_21375"/>
<dbReference type="EMBL" id="JJML01000009">
    <property type="protein sequence ID" value="KGF73349.1"/>
    <property type="molecule type" value="Genomic_DNA"/>
</dbReference>
<sequence length="142" mass="16052">MHHASIRTADIHRAIAFYELLGFEVQQRFTTGYTLACWLEGLGGRIELIQIPHPHPAADAFADEHYTGYYHLSFDLTGRTPDLPTWLAHLQTRFLAASETHPAPGLRVLLEPTQQMIGDQVYEVAFIADADGLPLEFLRILR</sequence>
<dbReference type="InterPro" id="IPR029068">
    <property type="entry name" value="Glyas_Bleomycin-R_OHBP_Dase"/>
</dbReference>
<dbReference type="Pfam" id="PF13669">
    <property type="entry name" value="Glyoxalase_4"/>
    <property type="match status" value="1"/>
</dbReference>
<dbReference type="SUPFAM" id="SSF54593">
    <property type="entry name" value="Glyoxalase/Bleomycin resistance protein/Dihydroxybiphenyl dioxygenase"/>
    <property type="match status" value="1"/>
</dbReference>
<accession>A0A098TM15</accession>
<dbReference type="InterPro" id="IPR037523">
    <property type="entry name" value="VOC_core"/>
</dbReference>
<evidence type="ECO:0000259" key="1">
    <source>
        <dbReference type="PROSITE" id="PS51819"/>
    </source>
</evidence>
<dbReference type="Proteomes" id="UP000030170">
    <property type="component" value="Unassembled WGS sequence"/>
</dbReference>
<name>A0A098TM15_9CYAN</name>
<evidence type="ECO:0000313" key="2">
    <source>
        <dbReference type="EMBL" id="KGF73349.1"/>
    </source>
</evidence>
<comment type="caution">
    <text evidence="2">The sequence shown here is derived from an EMBL/GenBank/DDBJ whole genome shotgun (WGS) entry which is preliminary data.</text>
</comment>
<dbReference type="CDD" id="cd06587">
    <property type="entry name" value="VOC"/>
    <property type="match status" value="1"/>
</dbReference>